<reference evidence="1" key="1">
    <citation type="submission" date="2006-12" db="EMBL/GenBank/DDBJ databases">
        <title>Complete sequence of Pyrobaculum islandicum DSM 4184.</title>
        <authorList>
            <person name="Copeland A."/>
            <person name="Lucas S."/>
            <person name="Lapidus A."/>
            <person name="Barry K."/>
            <person name="Detter J.C."/>
            <person name="Glavina del Rio T."/>
            <person name="Dalin E."/>
            <person name="Tice H."/>
            <person name="Pitluck S."/>
            <person name="Meincke L."/>
            <person name="Brettin T."/>
            <person name="Bruce D."/>
            <person name="Han C."/>
            <person name="Tapia R."/>
            <person name="Gilna P."/>
            <person name="Schmutz J."/>
            <person name="Larimer F."/>
            <person name="Land M."/>
            <person name="Hauser L."/>
            <person name="Kyrpides N."/>
            <person name="Mikhailova N."/>
            <person name="Cozen A.E."/>
            <person name="Fitz-Gibbon S.T."/>
            <person name="House C.H."/>
            <person name="Saltikov C."/>
            <person name="Lowe T."/>
            <person name="Richardson P."/>
        </authorList>
    </citation>
    <scope>NUCLEOTIDE SEQUENCE [LARGE SCALE GENOMIC DNA]</scope>
    <source>
        <strain evidence="1">DSM 4184</strain>
    </source>
</reference>
<organism evidence="1 2">
    <name type="scientific">Pyrobaculum islandicum (strain DSM 4184 / JCM 9189 / GEO3)</name>
    <dbReference type="NCBI Taxonomy" id="384616"/>
    <lineage>
        <taxon>Archaea</taxon>
        <taxon>Thermoproteota</taxon>
        <taxon>Thermoprotei</taxon>
        <taxon>Thermoproteales</taxon>
        <taxon>Thermoproteaceae</taxon>
        <taxon>Pyrobaculum</taxon>
    </lineage>
</organism>
<dbReference type="KEGG" id="pis:Pisl_0859"/>
<sequence length="165" mass="18375">MTYKPAEDSYLTLEMLNEVRGDVCIDVGTGSCILAKALVEKCRLIIAVDIEEEACRTCPNNIDVICSNATETLRGGDVVVSNLPYLPPEEPIDLTIHDLGIIPRVLRWISANRPHTVILTFSSLGRADFVFEALRSTCVILKIAKLHLFFESIFTVVAECQKPRR</sequence>
<proteinExistence type="predicted"/>
<evidence type="ECO:0000313" key="2">
    <source>
        <dbReference type="Proteomes" id="UP000002595"/>
    </source>
</evidence>
<dbReference type="OrthoDB" id="27149at2157"/>
<dbReference type="AlphaFoldDB" id="A1RSV3"/>
<name>A1RSV3_PYRIL</name>
<evidence type="ECO:0008006" key="3">
    <source>
        <dbReference type="Google" id="ProtNLM"/>
    </source>
</evidence>
<dbReference type="HOGENOM" id="CLU_1631717_0_0_2"/>
<gene>
    <name evidence="1" type="ordered locus">Pisl_0859</name>
</gene>
<dbReference type="InterPro" id="IPR029063">
    <property type="entry name" value="SAM-dependent_MTases_sf"/>
</dbReference>
<dbReference type="GeneID" id="4617965"/>
<dbReference type="SUPFAM" id="SSF53335">
    <property type="entry name" value="S-adenosyl-L-methionine-dependent methyltransferases"/>
    <property type="match status" value="1"/>
</dbReference>
<dbReference type="Gene3D" id="3.40.50.150">
    <property type="entry name" value="Vaccinia Virus protein VP39"/>
    <property type="match status" value="1"/>
</dbReference>
<dbReference type="STRING" id="384616.Pisl_0859"/>
<keyword evidence="2" id="KW-1185">Reference proteome</keyword>
<protein>
    <recommendedName>
        <fullName evidence="3">Methylase</fullName>
    </recommendedName>
</protein>
<accession>A1RSV3</accession>
<evidence type="ECO:0000313" key="1">
    <source>
        <dbReference type="EMBL" id="ABL88035.1"/>
    </source>
</evidence>
<dbReference type="RefSeq" id="WP_011762611.1">
    <property type="nucleotide sequence ID" value="NC_008701.1"/>
</dbReference>
<dbReference type="Proteomes" id="UP000002595">
    <property type="component" value="Chromosome"/>
</dbReference>
<dbReference type="eggNOG" id="arCOG00109">
    <property type="taxonomic scope" value="Archaea"/>
</dbReference>
<dbReference type="EMBL" id="CP000504">
    <property type="protein sequence ID" value="ABL88035.1"/>
    <property type="molecule type" value="Genomic_DNA"/>
</dbReference>